<dbReference type="EC" id="2.7.1.148" evidence="2 10"/>
<feature type="binding site" evidence="10">
    <location>
        <begin position="117"/>
        <end position="127"/>
    </location>
    <ligand>
        <name>ATP</name>
        <dbReference type="ChEBI" id="CHEBI:30616"/>
    </ligand>
</feature>
<dbReference type="InterPro" id="IPR006204">
    <property type="entry name" value="GHMP_kinase_N_dom"/>
</dbReference>
<keyword evidence="4 10" id="KW-0808">Transferase</keyword>
<dbReference type="InterPro" id="IPR014721">
    <property type="entry name" value="Ribsml_uS5_D2-typ_fold_subgr"/>
</dbReference>
<accession>A0A545TW03</accession>
<evidence type="ECO:0000256" key="2">
    <source>
        <dbReference type="ARBA" id="ARBA00012052"/>
    </source>
</evidence>
<feature type="active site" evidence="10">
    <location>
        <position position="159"/>
    </location>
</feature>
<dbReference type="EMBL" id="VIKS01000016">
    <property type="protein sequence ID" value="TQV81405.1"/>
    <property type="molecule type" value="Genomic_DNA"/>
</dbReference>
<dbReference type="Pfam" id="PF00288">
    <property type="entry name" value="GHMP_kinases_N"/>
    <property type="match status" value="1"/>
</dbReference>
<comment type="function">
    <text evidence="10">Catalyzes the phosphorylation of the position 2 hydroxy group of 4-diphosphocytidyl-2C-methyl-D-erythritol.</text>
</comment>
<dbReference type="PANTHER" id="PTHR43527">
    <property type="entry name" value="4-DIPHOSPHOCYTIDYL-2-C-METHYL-D-ERYTHRITOL KINASE, CHLOROPLASTIC"/>
    <property type="match status" value="1"/>
</dbReference>
<dbReference type="InterPro" id="IPR020568">
    <property type="entry name" value="Ribosomal_Su5_D2-typ_SF"/>
</dbReference>
<dbReference type="GO" id="GO:0019288">
    <property type="term" value="P:isopentenyl diphosphate biosynthetic process, methylerythritol 4-phosphate pathway"/>
    <property type="evidence" value="ECO:0007669"/>
    <property type="project" value="UniProtKB-UniRule"/>
</dbReference>
<evidence type="ECO:0000256" key="1">
    <source>
        <dbReference type="ARBA" id="ARBA00009684"/>
    </source>
</evidence>
<dbReference type="PANTHER" id="PTHR43527:SF2">
    <property type="entry name" value="4-DIPHOSPHOCYTIDYL-2-C-METHYL-D-ERYTHRITOL KINASE, CHLOROPLASTIC"/>
    <property type="match status" value="1"/>
</dbReference>
<dbReference type="NCBIfam" id="TIGR00154">
    <property type="entry name" value="ispE"/>
    <property type="match status" value="1"/>
</dbReference>
<dbReference type="InterPro" id="IPR013750">
    <property type="entry name" value="GHMP_kinase_C_dom"/>
</dbReference>
<dbReference type="Gene3D" id="3.30.230.10">
    <property type="match status" value="1"/>
</dbReference>
<dbReference type="GO" id="GO:0016114">
    <property type="term" value="P:terpenoid biosynthetic process"/>
    <property type="evidence" value="ECO:0007669"/>
    <property type="project" value="UniProtKB-UniRule"/>
</dbReference>
<gene>
    <name evidence="10 13" type="primary">ispE</name>
    <name evidence="13" type="ORF">FLL46_24970</name>
</gene>
<evidence type="ECO:0000256" key="6">
    <source>
        <dbReference type="ARBA" id="ARBA00022777"/>
    </source>
</evidence>
<dbReference type="Proteomes" id="UP000315439">
    <property type="component" value="Unassembled WGS sequence"/>
</dbReference>
<comment type="similarity">
    <text evidence="1 10">Belongs to the GHMP kinase family. IspE subfamily.</text>
</comment>
<dbReference type="SUPFAM" id="SSF55060">
    <property type="entry name" value="GHMP Kinase, C-terminal domain"/>
    <property type="match status" value="1"/>
</dbReference>
<proteinExistence type="inferred from homology"/>
<evidence type="ECO:0000256" key="10">
    <source>
        <dbReference type="HAMAP-Rule" id="MF_00061"/>
    </source>
</evidence>
<dbReference type="AlphaFoldDB" id="A0A545TW03"/>
<feature type="domain" description="GHMP kinase C-terminal" evidence="12">
    <location>
        <begin position="241"/>
        <end position="283"/>
    </location>
</feature>
<evidence type="ECO:0000256" key="4">
    <source>
        <dbReference type="ARBA" id="ARBA00022679"/>
    </source>
</evidence>
<evidence type="ECO:0000313" key="14">
    <source>
        <dbReference type="Proteomes" id="UP000315439"/>
    </source>
</evidence>
<evidence type="ECO:0000259" key="11">
    <source>
        <dbReference type="Pfam" id="PF00288"/>
    </source>
</evidence>
<dbReference type="GO" id="GO:0050515">
    <property type="term" value="F:4-(cytidine 5'-diphospho)-2-C-methyl-D-erythritol kinase activity"/>
    <property type="evidence" value="ECO:0007669"/>
    <property type="project" value="UniProtKB-UniRule"/>
</dbReference>
<keyword evidence="7 10" id="KW-0067">ATP-binding</keyword>
<dbReference type="GO" id="GO:0005524">
    <property type="term" value="F:ATP binding"/>
    <property type="evidence" value="ECO:0007669"/>
    <property type="project" value="UniProtKB-UniRule"/>
</dbReference>
<sequence length="303" mass="33306">MNNHLPSNNDASLTTWPCPAKLNLSLKIVGQRDNGYHNLQSVFQLLDYGDKLNIEVTRNGQINFTCSAPELSGTDNLVIRAAKKLREFAINQLDNQSGKQFAEKNWGAFIHLDKVLPVGGGVGGGSSNCATTLVALNQLWQLELPLKTLADIGLSLGADVPIFVMGNSAFVEGIGEILTPFELPKTWYLVVQPGCHISTAKIFSNPLLTRNSKAITIRDLNALELPFQGTNCMQDIVCDDYPEVRKALEWLKQFNSYARMTGSGSCLFAPFDNEQEMRKIASRCEWPCFEASGVNISPLHAGM</sequence>
<dbReference type="UniPathway" id="UPA00056">
    <property type="reaction ID" value="UER00094"/>
</dbReference>
<evidence type="ECO:0000259" key="12">
    <source>
        <dbReference type="Pfam" id="PF08544"/>
    </source>
</evidence>
<evidence type="ECO:0000256" key="8">
    <source>
        <dbReference type="ARBA" id="ARBA00023229"/>
    </source>
</evidence>
<protein>
    <recommendedName>
        <fullName evidence="3 10">4-diphosphocytidyl-2-C-methyl-D-erythritol kinase</fullName>
        <shortName evidence="10">CMK</shortName>
        <ecNumber evidence="2 10">2.7.1.148</ecNumber>
    </recommendedName>
    <alternativeName>
        <fullName evidence="9 10">4-(cytidine-5'-diphospho)-2-C-methyl-D-erythritol kinase</fullName>
    </alternativeName>
</protein>
<dbReference type="InterPro" id="IPR036554">
    <property type="entry name" value="GHMP_kinase_C_sf"/>
</dbReference>
<keyword evidence="5 10" id="KW-0547">Nucleotide-binding</keyword>
<evidence type="ECO:0000256" key="7">
    <source>
        <dbReference type="ARBA" id="ARBA00022840"/>
    </source>
</evidence>
<evidence type="ECO:0000256" key="9">
    <source>
        <dbReference type="ARBA" id="ARBA00032554"/>
    </source>
</evidence>
<dbReference type="HAMAP" id="MF_00061">
    <property type="entry name" value="IspE"/>
    <property type="match status" value="1"/>
</dbReference>
<comment type="catalytic activity">
    <reaction evidence="10">
        <text>4-CDP-2-C-methyl-D-erythritol + ATP = 4-CDP-2-C-methyl-D-erythritol 2-phosphate + ADP + H(+)</text>
        <dbReference type="Rhea" id="RHEA:18437"/>
        <dbReference type="ChEBI" id="CHEBI:15378"/>
        <dbReference type="ChEBI" id="CHEBI:30616"/>
        <dbReference type="ChEBI" id="CHEBI:57823"/>
        <dbReference type="ChEBI" id="CHEBI:57919"/>
        <dbReference type="ChEBI" id="CHEBI:456216"/>
        <dbReference type="EC" id="2.7.1.148"/>
    </reaction>
</comment>
<dbReference type="SUPFAM" id="SSF54211">
    <property type="entry name" value="Ribosomal protein S5 domain 2-like"/>
    <property type="match status" value="1"/>
</dbReference>
<feature type="domain" description="GHMP kinase N-terminal" evidence="11">
    <location>
        <begin position="76"/>
        <end position="166"/>
    </location>
</feature>
<dbReference type="Gene3D" id="3.30.70.890">
    <property type="entry name" value="GHMP kinase, C-terminal domain"/>
    <property type="match status" value="1"/>
</dbReference>
<evidence type="ECO:0000313" key="13">
    <source>
        <dbReference type="EMBL" id="TQV81405.1"/>
    </source>
</evidence>
<dbReference type="Pfam" id="PF08544">
    <property type="entry name" value="GHMP_kinases_C"/>
    <property type="match status" value="1"/>
</dbReference>
<organism evidence="13 14">
    <name type="scientific">Aliikangiella coralliicola</name>
    <dbReference type="NCBI Taxonomy" id="2592383"/>
    <lineage>
        <taxon>Bacteria</taxon>
        <taxon>Pseudomonadati</taxon>
        <taxon>Pseudomonadota</taxon>
        <taxon>Gammaproteobacteria</taxon>
        <taxon>Oceanospirillales</taxon>
        <taxon>Pleioneaceae</taxon>
        <taxon>Aliikangiella</taxon>
    </lineage>
</organism>
<dbReference type="RefSeq" id="WP_142934868.1">
    <property type="nucleotide sequence ID" value="NZ_ML660172.1"/>
</dbReference>
<dbReference type="OrthoDB" id="9809438at2"/>
<keyword evidence="14" id="KW-1185">Reference proteome</keyword>
<comment type="pathway">
    <text evidence="10">Isoprenoid biosynthesis; isopentenyl diphosphate biosynthesis via DXP pathway; isopentenyl diphosphate from 1-deoxy-D-xylulose 5-phosphate: step 3/6.</text>
</comment>
<evidence type="ECO:0000256" key="5">
    <source>
        <dbReference type="ARBA" id="ARBA00022741"/>
    </source>
</evidence>
<dbReference type="PIRSF" id="PIRSF010376">
    <property type="entry name" value="IspE"/>
    <property type="match status" value="1"/>
</dbReference>
<keyword evidence="8 10" id="KW-0414">Isoprene biosynthesis</keyword>
<feature type="active site" evidence="10">
    <location>
        <position position="21"/>
    </location>
</feature>
<evidence type="ECO:0000256" key="3">
    <source>
        <dbReference type="ARBA" id="ARBA00017473"/>
    </source>
</evidence>
<name>A0A545TW03_9GAMM</name>
<reference evidence="13 14" key="1">
    <citation type="submission" date="2019-07" db="EMBL/GenBank/DDBJ databases">
        <title>Draft genome for Aliikangiella sp. M105.</title>
        <authorList>
            <person name="Wang G."/>
        </authorList>
    </citation>
    <scope>NUCLEOTIDE SEQUENCE [LARGE SCALE GENOMIC DNA]</scope>
    <source>
        <strain evidence="13 14">M105</strain>
    </source>
</reference>
<dbReference type="InterPro" id="IPR004424">
    <property type="entry name" value="IspE"/>
</dbReference>
<keyword evidence="6 10" id="KW-0418">Kinase</keyword>
<comment type="caution">
    <text evidence="13">The sequence shown here is derived from an EMBL/GenBank/DDBJ whole genome shotgun (WGS) entry which is preliminary data.</text>
</comment>